<keyword evidence="2" id="KW-0328">Glycosyltransferase</keyword>
<feature type="domain" description="Glycosyltransferase 2-like" evidence="1">
    <location>
        <begin position="61"/>
        <end position="220"/>
    </location>
</feature>
<dbReference type="GO" id="GO:0016757">
    <property type="term" value="F:glycosyltransferase activity"/>
    <property type="evidence" value="ECO:0007669"/>
    <property type="project" value="UniProtKB-KW"/>
</dbReference>
<dbReference type="AlphaFoldDB" id="A0AAX3LZQ4"/>
<gene>
    <name evidence="2" type="ORF">PQ456_19545</name>
</gene>
<dbReference type="Proteomes" id="UP001220509">
    <property type="component" value="Chromosome"/>
</dbReference>
<dbReference type="Pfam" id="PF00535">
    <property type="entry name" value="Glycos_transf_2"/>
    <property type="match status" value="1"/>
</dbReference>
<keyword evidence="2" id="KW-0808">Transferase</keyword>
<evidence type="ECO:0000259" key="1">
    <source>
        <dbReference type="Pfam" id="PF00535"/>
    </source>
</evidence>
<sequence>MFSLLYYTFIKYMIRFQIKFHPFRLWRGKNWYQKWIENHEKYDINVVMNECKHFRHKPLMSIILPVYNVQEDYLKECIESVERQYYTNWQLCIADDCSNMPHIKKVLDEYQTQNSKILVTYRSENGHISACSNTALEMATGEYIVLLDNDDILSDFALYEVVKVINEHSDVDLIFSNEDKWLDNKRVQPFFKKNWGIQLLMHMNYICHLSVYRTSLLKQIKGFRIGYEGVQDWDLALRAIQNNANVWHIPKILYHWRISPTSTAGGEKKKNYIKEKQKMLIEDSKKYTM</sequence>
<dbReference type="InterPro" id="IPR001173">
    <property type="entry name" value="Glyco_trans_2-like"/>
</dbReference>
<keyword evidence="3" id="KW-1185">Reference proteome</keyword>
<dbReference type="EC" id="2.4.-.-" evidence="2"/>
<protein>
    <submittedName>
        <fullName evidence="2">Glycosyltransferase</fullName>
        <ecNumber evidence="2">2.4.-.-</ecNumber>
    </submittedName>
</protein>
<reference evidence="2 3" key="1">
    <citation type="submission" date="2023-02" db="EMBL/GenBank/DDBJ databases">
        <title>Genome sequence of Paenibacillus kyungheensis KACC 18744.</title>
        <authorList>
            <person name="Kim S."/>
            <person name="Heo J."/>
            <person name="Kwon S.-W."/>
        </authorList>
    </citation>
    <scope>NUCLEOTIDE SEQUENCE [LARGE SCALE GENOMIC DNA]</scope>
    <source>
        <strain evidence="2 3">KACC 18744</strain>
    </source>
</reference>
<dbReference type="RefSeq" id="WP_273613698.1">
    <property type="nucleotide sequence ID" value="NZ_CP117416.1"/>
</dbReference>
<dbReference type="InterPro" id="IPR029044">
    <property type="entry name" value="Nucleotide-diphossugar_trans"/>
</dbReference>
<dbReference type="InterPro" id="IPR050834">
    <property type="entry name" value="Glycosyltransf_2"/>
</dbReference>
<accession>A0AAX3LZQ4</accession>
<dbReference type="Gene3D" id="3.90.550.10">
    <property type="entry name" value="Spore Coat Polysaccharide Biosynthesis Protein SpsA, Chain A"/>
    <property type="match status" value="1"/>
</dbReference>
<dbReference type="SUPFAM" id="SSF53448">
    <property type="entry name" value="Nucleotide-diphospho-sugar transferases"/>
    <property type="match status" value="1"/>
</dbReference>
<dbReference type="PANTHER" id="PTHR43685">
    <property type="entry name" value="GLYCOSYLTRANSFERASE"/>
    <property type="match status" value="1"/>
</dbReference>
<evidence type="ECO:0000313" key="2">
    <source>
        <dbReference type="EMBL" id="WCT55315.1"/>
    </source>
</evidence>
<dbReference type="PANTHER" id="PTHR43685:SF2">
    <property type="entry name" value="GLYCOSYLTRANSFERASE 2-LIKE DOMAIN-CONTAINING PROTEIN"/>
    <property type="match status" value="1"/>
</dbReference>
<name>A0AAX3LZQ4_9BACL</name>
<dbReference type="KEGG" id="pka:PQ456_19545"/>
<organism evidence="2 3">
    <name type="scientific">Paenibacillus kyungheensis</name>
    <dbReference type="NCBI Taxonomy" id="1452732"/>
    <lineage>
        <taxon>Bacteria</taxon>
        <taxon>Bacillati</taxon>
        <taxon>Bacillota</taxon>
        <taxon>Bacilli</taxon>
        <taxon>Bacillales</taxon>
        <taxon>Paenibacillaceae</taxon>
        <taxon>Paenibacillus</taxon>
    </lineage>
</organism>
<dbReference type="EMBL" id="CP117416">
    <property type="protein sequence ID" value="WCT55315.1"/>
    <property type="molecule type" value="Genomic_DNA"/>
</dbReference>
<dbReference type="CDD" id="cd04184">
    <property type="entry name" value="GT2_RfbC_Mx_like"/>
    <property type="match status" value="1"/>
</dbReference>
<proteinExistence type="predicted"/>
<evidence type="ECO:0000313" key="3">
    <source>
        <dbReference type="Proteomes" id="UP001220509"/>
    </source>
</evidence>